<dbReference type="Proteomes" id="UP000255529">
    <property type="component" value="Unassembled WGS sequence"/>
</dbReference>
<evidence type="ECO:0000259" key="15">
    <source>
        <dbReference type="Pfam" id="PF17837"/>
    </source>
</evidence>
<evidence type="ECO:0000256" key="3">
    <source>
        <dbReference type="ARBA" id="ARBA00008342"/>
    </source>
</evidence>
<dbReference type="InterPro" id="IPR037143">
    <property type="entry name" value="4-PPantetheinyl_Trfase_dom_sf"/>
</dbReference>
<name>A0A379ZY46_9GAMM</name>
<protein>
    <recommendedName>
        <fullName evidence="5">Enterobactin synthase component D</fullName>
    </recommendedName>
    <alternativeName>
        <fullName evidence="8">4'-phosphopantetheinyl transferase EntD</fullName>
    </alternativeName>
    <alternativeName>
        <fullName evidence="9">Enterochelin synthase D</fullName>
    </alternativeName>
</protein>
<evidence type="ECO:0000256" key="6">
    <source>
        <dbReference type="ARBA" id="ARBA00022679"/>
    </source>
</evidence>
<dbReference type="UniPathway" id="UPA00017"/>
<evidence type="ECO:0000256" key="4">
    <source>
        <dbReference type="ARBA" id="ARBA00011503"/>
    </source>
</evidence>
<feature type="binding site" evidence="12">
    <location>
        <position position="128"/>
    </location>
    <ligand>
        <name>CoA</name>
        <dbReference type="ChEBI" id="CHEBI:57287"/>
    </ligand>
</feature>
<proteinExistence type="inferred from homology"/>
<evidence type="ECO:0000256" key="8">
    <source>
        <dbReference type="ARBA" id="ARBA00029894"/>
    </source>
</evidence>
<dbReference type="SUPFAM" id="SSF56214">
    <property type="entry name" value="4'-phosphopantetheinyl transferase"/>
    <property type="match status" value="1"/>
</dbReference>
<feature type="binding site" evidence="12">
    <location>
        <position position="63"/>
    </location>
    <ligand>
        <name>CoA</name>
        <dbReference type="ChEBI" id="CHEBI:57287"/>
    </ligand>
</feature>
<feature type="binding site" evidence="12">
    <location>
        <position position="176"/>
    </location>
    <ligand>
        <name>CoA</name>
        <dbReference type="ChEBI" id="CHEBI:57287"/>
    </ligand>
</feature>
<dbReference type="PRINTS" id="PR01399">
    <property type="entry name" value="ENTSNTHTASED"/>
</dbReference>
<dbReference type="InterPro" id="IPR008278">
    <property type="entry name" value="4-PPantetheinyl_Trfase_dom"/>
</dbReference>
<dbReference type="GO" id="GO:0009239">
    <property type="term" value="P:enterobactin biosynthetic process"/>
    <property type="evidence" value="ECO:0007669"/>
    <property type="project" value="UniProtKB-UniPathway"/>
</dbReference>
<keyword evidence="6 16" id="KW-0808">Transferase</keyword>
<dbReference type="Pfam" id="PF01648">
    <property type="entry name" value="ACPS"/>
    <property type="match status" value="1"/>
</dbReference>
<dbReference type="PANTHER" id="PTHR38096">
    <property type="entry name" value="ENTEROBACTIN SYNTHASE COMPONENT D"/>
    <property type="match status" value="1"/>
</dbReference>
<comment type="function">
    <text evidence="1">Involved in the biosynthesis of the siderophore enterobactin (enterochelin), which is a macrocyclic trimeric lactone of N-(2,3-dihydroxybenzoyl)-serine. The serine trilactone serves as a scaffolding for the three catechol functionalities that provide hexadentate coordination for the tightly ligated iron(2+) atoms. Plays an essential role in the assembly of the enterobactin by catalyzing the transfer of the 4'-phosphopantetheine (Ppant) moiety from coenzyme A to the apo-domains of both EntB (ArCP domain) and EntF (PCP domain) to yield their holo-forms which make them competent for the activation of 2,3-dihydroxybenzoate (DHB) and L-serine, respectively.</text>
</comment>
<feature type="binding site" evidence="13">
    <location>
        <position position="128"/>
    </location>
    <ligand>
        <name>Mg(2+)</name>
        <dbReference type="ChEBI" id="CHEBI:18420"/>
    </ligand>
</feature>
<comment type="catalytic activity">
    <reaction evidence="10">
        <text>apo-[aryl-carrier protein] + CoA = holo-[aryl-carrier protein] + adenosine 3',5'-bisphosphate + H(+)</text>
        <dbReference type="Rhea" id="RHEA:48404"/>
        <dbReference type="Rhea" id="RHEA-COMP:15903"/>
        <dbReference type="Rhea" id="RHEA-COMP:17557"/>
        <dbReference type="ChEBI" id="CHEBI:15378"/>
        <dbReference type="ChEBI" id="CHEBI:29999"/>
        <dbReference type="ChEBI" id="CHEBI:57287"/>
        <dbReference type="ChEBI" id="CHEBI:58343"/>
        <dbReference type="ChEBI" id="CHEBI:64479"/>
    </reaction>
</comment>
<evidence type="ECO:0000256" key="9">
    <source>
        <dbReference type="ARBA" id="ARBA00031996"/>
    </source>
</evidence>
<dbReference type="GO" id="GO:0005886">
    <property type="term" value="C:plasma membrane"/>
    <property type="evidence" value="ECO:0007669"/>
    <property type="project" value="TreeGrafter"/>
</dbReference>
<evidence type="ECO:0000256" key="10">
    <source>
        <dbReference type="ARBA" id="ARBA00049176"/>
    </source>
</evidence>
<evidence type="ECO:0000256" key="13">
    <source>
        <dbReference type="PIRSR" id="PIRSR603542-2"/>
    </source>
</evidence>
<gene>
    <name evidence="16" type="ORF">NCTC11544_03201</name>
</gene>
<keyword evidence="13" id="KW-0460">Magnesium</keyword>
<dbReference type="InterPro" id="IPR003542">
    <property type="entry name" value="Enbac_synth_compD-like"/>
</dbReference>
<keyword evidence="7" id="KW-0259">Enterobactin biosynthesis</keyword>
<dbReference type="AlphaFoldDB" id="A0A379ZY46"/>
<feature type="binding site" evidence="13">
    <location>
        <position position="129"/>
    </location>
    <ligand>
        <name>Mg(2+)</name>
        <dbReference type="ChEBI" id="CHEBI:18420"/>
    </ligand>
</feature>
<dbReference type="Pfam" id="PF17837">
    <property type="entry name" value="4PPT_N"/>
    <property type="match status" value="1"/>
</dbReference>
<keyword evidence="13" id="KW-0479">Metal-binding</keyword>
<feature type="binding site" evidence="13">
    <location>
        <position position="130"/>
    </location>
    <ligand>
        <name>Mg(2+)</name>
        <dbReference type="ChEBI" id="CHEBI:18420"/>
    </ligand>
</feature>
<dbReference type="PANTHER" id="PTHR38096:SF1">
    <property type="entry name" value="ENTEROBACTIN SYNTHASE COMPONENT D"/>
    <property type="match status" value="1"/>
</dbReference>
<dbReference type="GO" id="GO:0000287">
    <property type="term" value="F:magnesium ion binding"/>
    <property type="evidence" value="ECO:0007669"/>
    <property type="project" value="InterPro"/>
</dbReference>
<evidence type="ECO:0000313" key="16">
    <source>
        <dbReference type="EMBL" id="SUI70667.1"/>
    </source>
</evidence>
<dbReference type="RefSeq" id="WP_115183815.1">
    <property type="nucleotide sequence ID" value="NZ_CAMKUF010000003.1"/>
</dbReference>
<evidence type="ECO:0000259" key="14">
    <source>
        <dbReference type="Pfam" id="PF01648"/>
    </source>
</evidence>
<evidence type="ECO:0000256" key="2">
    <source>
        <dbReference type="ARBA" id="ARBA00004993"/>
    </source>
</evidence>
<dbReference type="GO" id="GO:0009366">
    <property type="term" value="C:enterobactin synthetase complex"/>
    <property type="evidence" value="ECO:0007669"/>
    <property type="project" value="InterPro"/>
</dbReference>
<comment type="pathway">
    <text evidence="2">Siderophore biosynthesis; enterobactin biosynthesis.</text>
</comment>
<comment type="catalytic activity">
    <reaction evidence="11">
        <text>apo-[peptidyl-carrier protein] + CoA = holo-[peptidyl-carrier protein] + adenosine 3',5'-bisphosphate + H(+)</text>
        <dbReference type="Rhea" id="RHEA:46228"/>
        <dbReference type="Rhea" id="RHEA-COMP:11479"/>
        <dbReference type="Rhea" id="RHEA-COMP:11480"/>
        <dbReference type="ChEBI" id="CHEBI:15378"/>
        <dbReference type="ChEBI" id="CHEBI:29999"/>
        <dbReference type="ChEBI" id="CHEBI:57287"/>
        <dbReference type="ChEBI" id="CHEBI:58343"/>
        <dbReference type="ChEBI" id="CHEBI:64479"/>
    </reaction>
</comment>
<feature type="domain" description="4'-phosphopantetheinyl transferase" evidence="14">
    <location>
        <begin position="126"/>
        <end position="217"/>
    </location>
</feature>
<reference evidence="16 17" key="1">
    <citation type="submission" date="2018-06" db="EMBL/GenBank/DDBJ databases">
        <authorList>
            <consortium name="Pathogen Informatics"/>
            <person name="Doyle S."/>
        </authorList>
    </citation>
    <scope>NUCLEOTIDE SEQUENCE [LARGE SCALE GENOMIC DNA]</scope>
    <source>
        <strain evidence="16 17">NCTC11544</strain>
    </source>
</reference>
<feature type="binding site" evidence="12">
    <location>
        <begin position="106"/>
        <end position="107"/>
    </location>
    <ligand>
        <name>CoA</name>
        <dbReference type="ChEBI" id="CHEBI:57287"/>
    </ligand>
</feature>
<evidence type="ECO:0000256" key="1">
    <source>
        <dbReference type="ARBA" id="ARBA00003937"/>
    </source>
</evidence>
<dbReference type="EMBL" id="UGYN01000002">
    <property type="protein sequence ID" value="SUI70667.1"/>
    <property type="molecule type" value="Genomic_DNA"/>
</dbReference>
<accession>A0A379ZY46</accession>
<evidence type="ECO:0000313" key="17">
    <source>
        <dbReference type="Proteomes" id="UP000255529"/>
    </source>
</evidence>
<organism evidence="16 17">
    <name type="scientific">Serratia quinivorans</name>
    <dbReference type="NCBI Taxonomy" id="137545"/>
    <lineage>
        <taxon>Bacteria</taxon>
        <taxon>Pseudomonadati</taxon>
        <taxon>Pseudomonadota</taxon>
        <taxon>Gammaproteobacteria</taxon>
        <taxon>Enterobacterales</taxon>
        <taxon>Yersiniaceae</taxon>
        <taxon>Serratia</taxon>
    </lineage>
</organism>
<feature type="binding site" evidence="12">
    <location>
        <position position="172"/>
    </location>
    <ligand>
        <name>CoA</name>
        <dbReference type="ChEBI" id="CHEBI:57287"/>
    </ligand>
</feature>
<feature type="binding site" evidence="12">
    <location>
        <position position="71"/>
    </location>
    <ligand>
        <name>CoA</name>
        <dbReference type="ChEBI" id="CHEBI:57287"/>
    </ligand>
</feature>
<dbReference type="InterPro" id="IPR041354">
    <property type="entry name" value="4PPT_N"/>
</dbReference>
<comment type="subunit">
    <text evidence="4">EntB, EntD, EntE, and EntF form a multienzyme complex called enterobactin synthase.</text>
</comment>
<evidence type="ECO:0000256" key="7">
    <source>
        <dbReference type="ARBA" id="ARBA00023191"/>
    </source>
</evidence>
<comment type="cofactor">
    <cofactor evidence="13">
        <name>Mg(2+)</name>
        <dbReference type="ChEBI" id="CHEBI:18420"/>
    </cofactor>
</comment>
<evidence type="ECO:0000256" key="12">
    <source>
        <dbReference type="PIRSR" id="PIRSR603542-1"/>
    </source>
</evidence>
<evidence type="ECO:0000256" key="11">
    <source>
        <dbReference type="ARBA" id="ARBA00049191"/>
    </source>
</evidence>
<feature type="domain" description="4'-phosphopantetheinyl transferase N-terminal" evidence="15">
    <location>
        <begin position="54"/>
        <end position="116"/>
    </location>
</feature>
<dbReference type="GO" id="GO:0008897">
    <property type="term" value="F:holo-[acyl-carrier-protein] synthase activity"/>
    <property type="evidence" value="ECO:0007669"/>
    <property type="project" value="InterPro"/>
</dbReference>
<sequence>MFSPTLQSSEPPFIIRCETGCFNQYPLISYCMVEYESQHYSDDLFKTIRQPFPETLNSALTKRRAEHLAGRYCCSVLFKQLTGHSQGVGSHQRAPVWPAGWSGSISHTHRRAIVVIMEEKAGLYPGIDIEQHTPDLLLQTADMFSSNEEQDFMKTLSLPYSEALLINFSAKESLFKSLWYENKDIINFNFSFLSDINSIQGTYTLTLSHDISTKLHAGRKFTGNYYFMNDNVITFILSSL</sequence>
<comment type="similarity">
    <text evidence="3">Belongs to the P-Pant transferase superfamily. EntD family.</text>
</comment>
<evidence type="ECO:0000256" key="5">
    <source>
        <dbReference type="ARBA" id="ARBA00019087"/>
    </source>
</evidence>